<feature type="region of interest" description="Disordered" evidence="5">
    <location>
        <begin position="39"/>
        <end position="72"/>
    </location>
</feature>
<feature type="compositionally biased region" description="Basic and acidic residues" evidence="5">
    <location>
        <begin position="356"/>
        <end position="382"/>
    </location>
</feature>
<dbReference type="GO" id="GO:0005634">
    <property type="term" value="C:nucleus"/>
    <property type="evidence" value="ECO:0007669"/>
    <property type="project" value="UniProtKB-SubCell"/>
</dbReference>
<sequence>MLDSTTHSGMTRSSSHMASINDNDFLELVWENGQVAVRGGSSNRTQKSPNSCIKYSISPSPKETIRDEDGGITKRTRLSTLYSLLDHFPSQRDSNMNSSHQSNAQDSTQSSQTKNSCKLNEEFANLLRPQKDSNNANSHHLFNYSSKHCLPLSPLKKQTTNSNQTTSPSTNSHNLRCDQREKRVNFSNFSIPAVFLKSASYQGNITTEPTRNARVDEIEASNKVEKVLEAVETGKGSDGLKGLEKQTPFVERSAAEALQDEHSEAVGHNSAALGIHTSHAQRCDQTLSSEALREKGNNANLCNEQLLPSSSVCSLGASNDPNFSTRKLEDTDDSTYLSDNDEEADDVEAEDVEAEDVVKQTPDREGSRLKRSRNAEVHNLSEKKRREKINKKMRTLKELIPNCNKVDKASMLDDAIDYLKTLKLQLQMMSMSSGLWPLMNMMLPGAAHHINGPHLSQLMGGGMGFRPPQFPIPPLSAITDNRLQMFGFNNQMPHMAMPPHAPFFPIIANSNSTQPHMATSIATTNLGEHVPNFATLQVSVPNNSDFHAEPENAAKQAPHNQVSLHHQNTGQLPIPFIFPLR</sequence>
<reference evidence="7 8" key="1">
    <citation type="submission" date="2024-01" db="EMBL/GenBank/DDBJ databases">
        <title>The genomes of 5 underutilized Papilionoideae crops provide insights into root nodulation and disease resistanc.</title>
        <authorList>
            <person name="Jiang F."/>
        </authorList>
    </citation>
    <scope>NUCLEOTIDE SEQUENCE [LARGE SCALE GENOMIC DNA]</scope>
    <source>
        <strain evidence="7">LVBAO_FW01</strain>
        <tissue evidence="7">Leaves</tissue>
    </source>
</reference>
<dbReference type="InterPro" id="IPR011598">
    <property type="entry name" value="bHLH_dom"/>
</dbReference>
<dbReference type="InterPro" id="IPR044273">
    <property type="entry name" value="PIF3-like"/>
</dbReference>
<dbReference type="PROSITE" id="PS50888">
    <property type="entry name" value="BHLH"/>
    <property type="match status" value="1"/>
</dbReference>
<dbReference type="FunFam" id="4.10.280.10:FF:000004">
    <property type="entry name" value="Basic helix-loop-helix transcription factor"/>
    <property type="match status" value="1"/>
</dbReference>
<dbReference type="GO" id="GO:0010017">
    <property type="term" value="P:red or far-red light signaling pathway"/>
    <property type="evidence" value="ECO:0007669"/>
    <property type="project" value="UniProtKB-ARBA"/>
</dbReference>
<dbReference type="Pfam" id="PF00010">
    <property type="entry name" value="HLH"/>
    <property type="match status" value="1"/>
</dbReference>
<dbReference type="SMART" id="SM00353">
    <property type="entry name" value="HLH"/>
    <property type="match status" value="1"/>
</dbReference>
<dbReference type="Gene3D" id="4.10.280.10">
    <property type="entry name" value="Helix-loop-helix DNA-binding domain"/>
    <property type="match status" value="1"/>
</dbReference>
<dbReference type="EMBL" id="JAYMYQ010000004">
    <property type="protein sequence ID" value="KAK7337600.1"/>
    <property type="molecule type" value="Genomic_DNA"/>
</dbReference>
<feature type="region of interest" description="Disordered" evidence="5">
    <location>
        <begin position="152"/>
        <end position="176"/>
    </location>
</feature>
<evidence type="ECO:0000256" key="1">
    <source>
        <dbReference type="ARBA" id="ARBA00004123"/>
    </source>
</evidence>
<dbReference type="PANTHER" id="PTHR46807">
    <property type="entry name" value="TRANSCRIPTION FACTOR PIF3"/>
    <property type="match status" value="1"/>
</dbReference>
<evidence type="ECO:0000259" key="6">
    <source>
        <dbReference type="PROSITE" id="PS50888"/>
    </source>
</evidence>
<dbReference type="InterPro" id="IPR036638">
    <property type="entry name" value="HLH_DNA-bd_sf"/>
</dbReference>
<feature type="compositionally biased region" description="Acidic residues" evidence="5">
    <location>
        <begin position="339"/>
        <end position="355"/>
    </location>
</feature>
<feature type="domain" description="BHLH" evidence="6">
    <location>
        <begin position="373"/>
        <end position="422"/>
    </location>
</feature>
<feature type="compositionally biased region" description="Basic and acidic residues" evidence="5">
    <location>
        <begin position="63"/>
        <end position="72"/>
    </location>
</feature>
<gene>
    <name evidence="7" type="ORF">VNO77_18182</name>
</gene>
<dbReference type="AlphaFoldDB" id="A0AAN9LK95"/>
<proteinExistence type="predicted"/>
<name>A0AAN9LK95_CANGL</name>
<feature type="compositionally biased region" description="Low complexity" evidence="5">
    <location>
        <begin position="159"/>
        <end position="174"/>
    </location>
</feature>
<feature type="compositionally biased region" description="Polar residues" evidence="5">
    <location>
        <begin position="40"/>
        <end position="61"/>
    </location>
</feature>
<evidence type="ECO:0000313" key="7">
    <source>
        <dbReference type="EMBL" id="KAK7337600.1"/>
    </source>
</evidence>
<comment type="caution">
    <text evidence="7">The sequence shown here is derived from an EMBL/GenBank/DDBJ whole genome shotgun (WGS) entry which is preliminary data.</text>
</comment>
<dbReference type="Proteomes" id="UP001367508">
    <property type="component" value="Unassembled WGS sequence"/>
</dbReference>
<evidence type="ECO:0000256" key="3">
    <source>
        <dbReference type="ARBA" id="ARBA00023163"/>
    </source>
</evidence>
<evidence type="ECO:0000256" key="4">
    <source>
        <dbReference type="ARBA" id="ARBA00023242"/>
    </source>
</evidence>
<accession>A0AAN9LK95</accession>
<comment type="subcellular location">
    <subcellularLocation>
        <location evidence="1">Nucleus</location>
    </subcellularLocation>
</comment>
<evidence type="ECO:0000256" key="5">
    <source>
        <dbReference type="SAM" id="MobiDB-lite"/>
    </source>
</evidence>
<keyword evidence="8" id="KW-1185">Reference proteome</keyword>
<dbReference type="GO" id="GO:0046983">
    <property type="term" value="F:protein dimerization activity"/>
    <property type="evidence" value="ECO:0007669"/>
    <property type="project" value="InterPro"/>
</dbReference>
<feature type="region of interest" description="Disordered" evidence="5">
    <location>
        <begin position="318"/>
        <end position="382"/>
    </location>
</feature>
<evidence type="ECO:0000313" key="8">
    <source>
        <dbReference type="Proteomes" id="UP001367508"/>
    </source>
</evidence>
<dbReference type="GO" id="GO:0003700">
    <property type="term" value="F:DNA-binding transcription factor activity"/>
    <property type="evidence" value="ECO:0007669"/>
    <property type="project" value="InterPro"/>
</dbReference>
<dbReference type="CDD" id="cd11445">
    <property type="entry name" value="bHLH_AtPIF_like"/>
    <property type="match status" value="1"/>
</dbReference>
<protein>
    <recommendedName>
        <fullName evidence="6">BHLH domain-containing protein</fullName>
    </recommendedName>
</protein>
<dbReference type="SUPFAM" id="SSF47459">
    <property type="entry name" value="HLH, helix-loop-helix DNA-binding domain"/>
    <property type="match status" value="1"/>
</dbReference>
<evidence type="ECO:0000256" key="2">
    <source>
        <dbReference type="ARBA" id="ARBA00023015"/>
    </source>
</evidence>
<dbReference type="PANTHER" id="PTHR46807:SF5">
    <property type="entry name" value="HELIX LOOP HELIX DNA-BINDING DOMAIN PROTEIN"/>
    <property type="match status" value="1"/>
</dbReference>
<keyword evidence="4" id="KW-0539">Nucleus</keyword>
<dbReference type="InterPro" id="IPR047265">
    <property type="entry name" value="PIF1-like_bHLH"/>
</dbReference>
<keyword evidence="3" id="KW-0804">Transcription</keyword>
<organism evidence="7 8">
    <name type="scientific">Canavalia gladiata</name>
    <name type="common">Sword bean</name>
    <name type="synonym">Dolichos gladiatus</name>
    <dbReference type="NCBI Taxonomy" id="3824"/>
    <lineage>
        <taxon>Eukaryota</taxon>
        <taxon>Viridiplantae</taxon>
        <taxon>Streptophyta</taxon>
        <taxon>Embryophyta</taxon>
        <taxon>Tracheophyta</taxon>
        <taxon>Spermatophyta</taxon>
        <taxon>Magnoliopsida</taxon>
        <taxon>eudicotyledons</taxon>
        <taxon>Gunneridae</taxon>
        <taxon>Pentapetalae</taxon>
        <taxon>rosids</taxon>
        <taxon>fabids</taxon>
        <taxon>Fabales</taxon>
        <taxon>Fabaceae</taxon>
        <taxon>Papilionoideae</taxon>
        <taxon>50 kb inversion clade</taxon>
        <taxon>NPAAA clade</taxon>
        <taxon>indigoferoid/millettioid clade</taxon>
        <taxon>Phaseoleae</taxon>
        <taxon>Canavalia</taxon>
    </lineage>
</organism>
<feature type="region of interest" description="Disordered" evidence="5">
    <location>
        <begin position="88"/>
        <end position="116"/>
    </location>
</feature>
<feature type="compositionally biased region" description="Polar residues" evidence="5">
    <location>
        <begin position="91"/>
        <end position="116"/>
    </location>
</feature>
<keyword evidence="2" id="KW-0805">Transcription regulation</keyword>